<dbReference type="GO" id="GO:0000160">
    <property type="term" value="P:phosphorelay signal transduction system"/>
    <property type="evidence" value="ECO:0007669"/>
    <property type="project" value="InterPro"/>
</dbReference>
<evidence type="ECO:0000313" key="5">
    <source>
        <dbReference type="Proteomes" id="UP000325255"/>
    </source>
</evidence>
<gene>
    <name evidence="4" type="ORF">F1189_17230</name>
</gene>
<dbReference type="Pfam" id="PF00563">
    <property type="entry name" value="EAL"/>
    <property type="match status" value="1"/>
</dbReference>
<dbReference type="Gene3D" id="3.20.20.450">
    <property type="entry name" value="EAL domain"/>
    <property type="match status" value="1"/>
</dbReference>
<dbReference type="PROSITE" id="PS50110">
    <property type="entry name" value="RESPONSE_REGULATORY"/>
    <property type="match status" value="1"/>
</dbReference>
<dbReference type="SUPFAM" id="SSF52172">
    <property type="entry name" value="CheY-like"/>
    <property type="match status" value="1"/>
</dbReference>
<dbReference type="GO" id="GO:0071111">
    <property type="term" value="F:cyclic-guanylate-specific phosphodiesterase activity"/>
    <property type="evidence" value="ECO:0007669"/>
    <property type="project" value="InterPro"/>
</dbReference>
<evidence type="ECO:0000259" key="2">
    <source>
        <dbReference type="PROSITE" id="PS50110"/>
    </source>
</evidence>
<dbReference type="InterPro" id="IPR001789">
    <property type="entry name" value="Sig_transdc_resp-reg_receiver"/>
</dbReference>
<protein>
    <submittedName>
        <fullName evidence="4">EAL domain-containing response regulator</fullName>
    </submittedName>
</protein>
<dbReference type="Pfam" id="PF00072">
    <property type="entry name" value="Response_reg"/>
    <property type="match status" value="1"/>
</dbReference>
<reference evidence="4 5" key="1">
    <citation type="submission" date="2019-09" db="EMBL/GenBank/DDBJ databases">
        <title>Genome sequence of Rhodovastum atsumiense, a diverse member of the Acetobacteraceae family of non-sulfur purple photosynthetic bacteria.</title>
        <authorList>
            <person name="Meyer T."/>
            <person name="Kyndt J."/>
        </authorList>
    </citation>
    <scope>NUCLEOTIDE SEQUENCE [LARGE SCALE GENOMIC DNA]</scope>
    <source>
        <strain evidence="4 5">DSM 21279</strain>
    </source>
</reference>
<dbReference type="AlphaFoldDB" id="A0A5M6IRB4"/>
<keyword evidence="5" id="KW-1185">Reference proteome</keyword>
<dbReference type="Gene3D" id="3.40.50.2300">
    <property type="match status" value="1"/>
</dbReference>
<evidence type="ECO:0000256" key="1">
    <source>
        <dbReference type="PROSITE-ProRule" id="PRU00169"/>
    </source>
</evidence>
<feature type="domain" description="EAL" evidence="3">
    <location>
        <begin position="145"/>
        <end position="398"/>
    </location>
</feature>
<accession>A0A5M6IRB4</accession>
<feature type="domain" description="Response regulatory" evidence="2">
    <location>
        <begin position="14"/>
        <end position="133"/>
    </location>
</feature>
<keyword evidence="1" id="KW-0597">Phosphoprotein</keyword>
<dbReference type="InterPro" id="IPR050706">
    <property type="entry name" value="Cyclic-di-GMP_PDE-like"/>
</dbReference>
<name>A0A5M6IRB4_9PROT</name>
<dbReference type="SMART" id="SM00052">
    <property type="entry name" value="EAL"/>
    <property type="match status" value="1"/>
</dbReference>
<feature type="modified residue" description="4-aspartylphosphate" evidence="1">
    <location>
        <position position="63"/>
    </location>
</feature>
<proteinExistence type="predicted"/>
<sequence length="405" mass="43868">MSVNTTEAMIAARRLLVVDDEAVQRLLVGRAASRMGFLADDATTLEEAVARLGRTAYDVVVLDLGLRENDGIELLRHLRESGTDPMVVFVSGFDERVRQAAARLASALGLRVAGTLGKPLWVEQLVALLRRVPETSGRRQVTGTGAIDPGRLAQAIEQGEVHCLFQPKVSLTGRRMIGVEALARWRSPEFGVVPPNLFIPLAERAGLIDRLTWCVLRQALGSFRRWRAACPDMTLAVNLSPLSLTGLSLPEQVSEALAEAGVPAASLVLEVTEGAMMGDFVMAADILTRLRIRGVKLSIDDFGTGHSSLLSLMRLPFSELKIDQSFVRTSLTDPEAPKMIRAIVSIARELDLQLVAEGIETADIAALMQHLGCVVGQGFLFAAPLSGADIEMRLKDCTWVDEARG</sequence>
<dbReference type="PANTHER" id="PTHR33121">
    <property type="entry name" value="CYCLIC DI-GMP PHOSPHODIESTERASE PDEF"/>
    <property type="match status" value="1"/>
</dbReference>
<dbReference type="Proteomes" id="UP000325255">
    <property type="component" value="Unassembled WGS sequence"/>
</dbReference>
<evidence type="ECO:0000259" key="3">
    <source>
        <dbReference type="PROSITE" id="PS50883"/>
    </source>
</evidence>
<evidence type="ECO:0000313" key="4">
    <source>
        <dbReference type="EMBL" id="KAA5610823.1"/>
    </source>
</evidence>
<dbReference type="RefSeq" id="WP_150042102.1">
    <property type="nucleotide sequence ID" value="NZ_OW485601.1"/>
</dbReference>
<dbReference type="SUPFAM" id="SSF141868">
    <property type="entry name" value="EAL domain-like"/>
    <property type="match status" value="1"/>
</dbReference>
<dbReference type="OrthoDB" id="7251575at2"/>
<dbReference type="PROSITE" id="PS50883">
    <property type="entry name" value="EAL"/>
    <property type="match status" value="1"/>
</dbReference>
<comment type="caution">
    <text evidence="4">The sequence shown here is derived from an EMBL/GenBank/DDBJ whole genome shotgun (WGS) entry which is preliminary data.</text>
</comment>
<dbReference type="PANTHER" id="PTHR33121:SF79">
    <property type="entry name" value="CYCLIC DI-GMP PHOSPHODIESTERASE PDED-RELATED"/>
    <property type="match status" value="1"/>
</dbReference>
<dbReference type="InterPro" id="IPR011006">
    <property type="entry name" value="CheY-like_superfamily"/>
</dbReference>
<dbReference type="EMBL" id="VWPK01000027">
    <property type="protein sequence ID" value="KAA5610823.1"/>
    <property type="molecule type" value="Genomic_DNA"/>
</dbReference>
<organism evidence="4 5">
    <name type="scientific">Rhodovastum atsumiense</name>
    <dbReference type="NCBI Taxonomy" id="504468"/>
    <lineage>
        <taxon>Bacteria</taxon>
        <taxon>Pseudomonadati</taxon>
        <taxon>Pseudomonadota</taxon>
        <taxon>Alphaproteobacteria</taxon>
        <taxon>Acetobacterales</taxon>
        <taxon>Acetobacteraceae</taxon>
        <taxon>Rhodovastum</taxon>
    </lineage>
</organism>
<dbReference type="SMART" id="SM00448">
    <property type="entry name" value="REC"/>
    <property type="match status" value="1"/>
</dbReference>
<dbReference type="InterPro" id="IPR001633">
    <property type="entry name" value="EAL_dom"/>
</dbReference>
<dbReference type="InterPro" id="IPR035919">
    <property type="entry name" value="EAL_sf"/>
</dbReference>
<dbReference type="CDD" id="cd01948">
    <property type="entry name" value="EAL"/>
    <property type="match status" value="1"/>
</dbReference>